<comment type="caution">
    <text evidence="1">The sequence shown here is derived from an EMBL/GenBank/DDBJ whole genome shotgun (WGS) entry which is preliminary data.</text>
</comment>
<evidence type="ECO:0000313" key="2">
    <source>
        <dbReference type="Proteomes" id="UP001256588"/>
    </source>
</evidence>
<evidence type="ECO:0000313" key="1">
    <source>
        <dbReference type="EMBL" id="MDR7192697.1"/>
    </source>
</evidence>
<accession>A0ABU1XVB1</accession>
<keyword evidence="2" id="KW-1185">Reference proteome</keyword>
<name>A0ABU1XVB1_9GAMM</name>
<organism evidence="1 2">
    <name type="scientific">Luteimonas terrae</name>
    <dbReference type="NCBI Taxonomy" id="1530191"/>
    <lineage>
        <taxon>Bacteria</taxon>
        <taxon>Pseudomonadati</taxon>
        <taxon>Pseudomonadota</taxon>
        <taxon>Gammaproteobacteria</taxon>
        <taxon>Lysobacterales</taxon>
        <taxon>Lysobacteraceae</taxon>
        <taxon>Luteimonas</taxon>
    </lineage>
</organism>
<proteinExistence type="predicted"/>
<protein>
    <submittedName>
        <fullName evidence="1">Uncharacterized protein</fullName>
    </submittedName>
</protein>
<dbReference type="EMBL" id="JAVDWO010000005">
    <property type="protein sequence ID" value="MDR7192697.1"/>
    <property type="molecule type" value="Genomic_DNA"/>
</dbReference>
<sequence>MSDISLLRALYRPDKVVPVPSLIDLGDALHAQFLRLAEDPTSERYQAVIANLDGVRRAVIRMSAEASTLDGAA</sequence>
<dbReference type="RefSeq" id="WP_310233983.1">
    <property type="nucleotide sequence ID" value="NZ_JAVDWO010000005.1"/>
</dbReference>
<dbReference type="Proteomes" id="UP001256588">
    <property type="component" value="Unassembled WGS sequence"/>
</dbReference>
<reference evidence="1 2" key="1">
    <citation type="submission" date="2023-07" db="EMBL/GenBank/DDBJ databases">
        <title>Sorghum-associated microbial communities from plants grown in Nebraska, USA.</title>
        <authorList>
            <person name="Schachtman D."/>
        </authorList>
    </citation>
    <scope>NUCLEOTIDE SEQUENCE [LARGE SCALE GENOMIC DNA]</scope>
    <source>
        <strain evidence="1 2">4099</strain>
    </source>
</reference>
<gene>
    <name evidence="1" type="ORF">J2W68_001413</name>
</gene>